<organism evidence="1 2">
    <name type="scientific">Paenibacillus odorifer</name>
    <dbReference type="NCBI Taxonomy" id="189426"/>
    <lineage>
        <taxon>Bacteria</taxon>
        <taxon>Bacillati</taxon>
        <taxon>Bacillota</taxon>
        <taxon>Bacilli</taxon>
        <taxon>Bacillales</taxon>
        <taxon>Paenibacillaceae</taxon>
        <taxon>Paenibacillus</taxon>
    </lineage>
</organism>
<dbReference type="EMBL" id="MPTC01000004">
    <property type="protein sequence ID" value="OMD42568.1"/>
    <property type="molecule type" value="Genomic_DNA"/>
</dbReference>
<dbReference type="OrthoDB" id="9917437at2"/>
<comment type="caution">
    <text evidence="1">The sequence shown here is derived from an EMBL/GenBank/DDBJ whole genome shotgun (WGS) entry which is preliminary data.</text>
</comment>
<evidence type="ECO:0000313" key="1">
    <source>
        <dbReference type="EMBL" id="OMD42568.1"/>
    </source>
</evidence>
<accession>A0A1R0Y5E4</accession>
<proteinExistence type="predicted"/>
<gene>
    <name evidence="1" type="ORF">BSK52_07095</name>
</gene>
<dbReference type="RefSeq" id="WP_076118019.1">
    <property type="nucleotide sequence ID" value="NZ_MPTC01000004.1"/>
</dbReference>
<sequence>MEQRKSMIEMQWQITEDGKLIKFSDYLDDTIQDGISIHYMADQLQETLEAASSPDAQWTDAIDYIAPIAGHILCEAVEVDRELYNELVISLKDAYVRLREKSQEERAADKVFELDRDNVDFIDDLDNLIQTLAGGGCSIKSVNSAGKGQYSITVSETE</sequence>
<reference evidence="1 2" key="1">
    <citation type="submission" date="2016-10" db="EMBL/GenBank/DDBJ databases">
        <title>Paenibacillus species isolates.</title>
        <authorList>
            <person name="Beno S.M."/>
        </authorList>
    </citation>
    <scope>NUCLEOTIDE SEQUENCE [LARGE SCALE GENOMIC DNA]</scope>
    <source>
        <strain evidence="1 2">FSL H7-0710</strain>
    </source>
</reference>
<evidence type="ECO:0000313" key="2">
    <source>
        <dbReference type="Proteomes" id="UP000187439"/>
    </source>
</evidence>
<protein>
    <submittedName>
        <fullName evidence="1">Uncharacterized protein</fullName>
    </submittedName>
</protein>
<name>A0A1R0Y5E4_9BACL</name>
<dbReference type="AlphaFoldDB" id="A0A1R0Y5E4"/>
<dbReference type="Proteomes" id="UP000187439">
    <property type="component" value="Unassembled WGS sequence"/>
</dbReference>